<dbReference type="EMBL" id="CP001739">
    <property type="protein sequence ID" value="ACZ07998.1"/>
    <property type="molecule type" value="Genomic_DNA"/>
</dbReference>
<dbReference type="RefSeq" id="WP_012860594.1">
    <property type="nucleotide sequence ID" value="NC_013517.1"/>
</dbReference>
<feature type="compositionally biased region" description="Basic and acidic residues" evidence="1">
    <location>
        <begin position="23"/>
        <end position="45"/>
    </location>
</feature>
<sequence length="126" mass="15266">MKKLLLIGMVLMLGISSTGFSARHNDRNSNRGYNERYRNEKQKNENEKRYNQIYSRYSGKINSLEASLRNKDNEIKRERVQKRPDRRRMERLNSERNSIRRELDSTYAQLRRELDRNKLTAYGPRR</sequence>
<feature type="region of interest" description="Disordered" evidence="1">
    <location>
        <begin position="19"/>
        <end position="45"/>
    </location>
</feature>
<name>D1AFW3_SEBTE</name>
<keyword evidence="4" id="KW-1185">Reference proteome</keyword>
<dbReference type="Proteomes" id="UP000000845">
    <property type="component" value="Chromosome"/>
</dbReference>
<protein>
    <submittedName>
        <fullName evidence="3">Uncharacterized protein</fullName>
    </submittedName>
</protein>
<reference evidence="4" key="1">
    <citation type="submission" date="2009-09" db="EMBL/GenBank/DDBJ databases">
        <title>The complete chromosome of Sebaldella termitidis ATCC 33386.</title>
        <authorList>
            <consortium name="US DOE Joint Genome Institute (JGI-PGF)"/>
            <person name="Lucas S."/>
            <person name="Copeland A."/>
            <person name="Lapidus A."/>
            <person name="Glavina del Rio T."/>
            <person name="Dalin E."/>
            <person name="Tice H."/>
            <person name="Bruce D."/>
            <person name="Goodwin L."/>
            <person name="Pitluck S."/>
            <person name="Kyrpides N."/>
            <person name="Mavromatis K."/>
            <person name="Ivanova N."/>
            <person name="Mikhailova N."/>
            <person name="Sims D."/>
            <person name="Meincke L."/>
            <person name="Brettin T."/>
            <person name="Detter J.C."/>
            <person name="Han C."/>
            <person name="Larimer F."/>
            <person name="Land M."/>
            <person name="Hauser L."/>
            <person name="Markowitz V."/>
            <person name="Cheng J.F."/>
            <person name="Hugenholtz P."/>
            <person name="Woyke T."/>
            <person name="Wu D."/>
            <person name="Eisen J.A."/>
        </authorList>
    </citation>
    <scope>NUCLEOTIDE SEQUENCE [LARGE SCALE GENOMIC DNA]</scope>
    <source>
        <strain evidence="4">ATCC 33386 / NCTC 11300</strain>
    </source>
</reference>
<feature type="signal peptide" evidence="2">
    <location>
        <begin position="1"/>
        <end position="21"/>
    </location>
</feature>
<evidence type="ECO:0000313" key="4">
    <source>
        <dbReference type="Proteomes" id="UP000000845"/>
    </source>
</evidence>
<keyword evidence="2" id="KW-0732">Signal</keyword>
<dbReference type="KEGG" id="str:Sterm_1130"/>
<dbReference type="Gene3D" id="1.20.120.1490">
    <property type="match status" value="1"/>
</dbReference>
<evidence type="ECO:0000256" key="2">
    <source>
        <dbReference type="SAM" id="SignalP"/>
    </source>
</evidence>
<reference evidence="3 4" key="2">
    <citation type="journal article" date="2010" name="Stand. Genomic Sci.">
        <title>Complete genome sequence of Sebaldella termitidis type strain (NCTC 11300).</title>
        <authorList>
            <person name="Harmon-Smith M."/>
            <person name="Celia L."/>
            <person name="Chertkov O."/>
            <person name="Lapidus A."/>
            <person name="Copeland A."/>
            <person name="Glavina Del Rio T."/>
            <person name="Nolan M."/>
            <person name="Lucas S."/>
            <person name="Tice H."/>
            <person name="Cheng J.F."/>
            <person name="Han C."/>
            <person name="Detter J.C."/>
            <person name="Bruce D."/>
            <person name="Goodwin L."/>
            <person name="Pitluck S."/>
            <person name="Pati A."/>
            <person name="Liolios K."/>
            <person name="Ivanova N."/>
            <person name="Mavromatis K."/>
            <person name="Mikhailova N."/>
            <person name="Chen A."/>
            <person name="Palaniappan K."/>
            <person name="Land M."/>
            <person name="Hauser L."/>
            <person name="Chang Y.J."/>
            <person name="Jeffries C.D."/>
            <person name="Brettin T."/>
            <person name="Goker M."/>
            <person name="Beck B."/>
            <person name="Bristow J."/>
            <person name="Eisen J.A."/>
            <person name="Markowitz V."/>
            <person name="Hugenholtz P."/>
            <person name="Kyrpides N.C."/>
            <person name="Klenk H.P."/>
            <person name="Chen F."/>
        </authorList>
    </citation>
    <scope>NUCLEOTIDE SEQUENCE [LARGE SCALE GENOMIC DNA]</scope>
    <source>
        <strain evidence="4">ATCC 33386 / NCTC 11300</strain>
    </source>
</reference>
<proteinExistence type="predicted"/>
<organism evidence="3 4">
    <name type="scientific">Sebaldella termitidis (strain ATCC 33386 / NCTC 11300)</name>
    <dbReference type="NCBI Taxonomy" id="526218"/>
    <lineage>
        <taxon>Bacteria</taxon>
        <taxon>Fusobacteriati</taxon>
        <taxon>Fusobacteriota</taxon>
        <taxon>Fusobacteriia</taxon>
        <taxon>Fusobacteriales</taxon>
        <taxon>Leptotrichiaceae</taxon>
        <taxon>Sebaldella</taxon>
    </lineage>
</organism>
<dbReference type="AlphaFoldDB" id="D1AFW3"/>
<feature type="region of interest" description="Disordered" evidence="1">
    <location>
        <begin position="72"/>
        <end position="98"/>
    </location>
</feature>
<dbReference type="HOGENOM" id="CLU_1980009_0_0_0"/>
<feature type="chain" id="PRO_5003020740" evidence="2">
    <location>
        <begin position="22"/>
        <end position="126"/>
    </location>
</feature>
<evidence type="ECO:0000256" key="1">
    <source>
        <dbReference type="SAM" id="MobiDB-lite"/>
    </source>
</evidence>
<accession>D1AFW3</accession>
<evidence type="ECO:0000313" key="3">
    <source>
        <dbReference type="EMBL" id="ACZ07998.1"/>
    </source>
</evidence>
<gene>
    <name evidence="3" type="ordered locus">Sterm_1130</name>
</gene>